<evidence type="ECO:0000259" key="13">
    <source>
        <dbReference type="PROSITE" id="PS50089"/>
    </source>
</evidence>
<dbReference type="Gene3D" id="3.30.40.10">
    <property type="entry name" value="Zinc/RING finger domain, C3HC4 (zinc finger)"/>
    <property type="match status" value="1"/>
</dbReference>
<gene>
    <name evidence="15" type="ORF">COCSUDRAFT_63603</name>
</gene>
<dbReference type="GO" id="GO:0061630">
    <property type="term" value="F:ubiquitin protein ligase activity"/>
    <property type="evidence" value="ECO:0007669"/>
    <property type="project" value="UniProtKB-EC"/>
</dbReference>
<dbReference type="GO" id="GO:0008270">
    <property type="term" value="F:zinc ion binding"/>
    <property type="evidence" value="ECO:0007669"/>
    <property type="project" value="UniProtKB-KW"/>
</dbReference>
<keyword evidence="5" id="KW-0808">Transferase</keyword>
<sequence length="958" mass="102958">MGAKNGTKKPLGPIPAKQIELRRACQTGDVRKVASLLTAQHSLWKVGIQRLVGSWVLRRFGVHEDWLTPARLDFVYDEEEANMPIHYIALGSPVSLVSRLLSSLCIRGPGAGHASDRAELLRFLLDKGYQVDLTSVNARLETPLHCALRSRSLEILEVLLTHRPAAGAAQVGAPVTEKDSESRRPLDVALVSQQWPAVRLLIAAGALSKCPELEDARRELNQLLPAAEEGAKHGGVLFALPNALGKVFNFVLRQGQEPRPSPPPVGSSSAGPPLQEDPDECSTESKASAIVLANNAEVAQHQQKSVEHIMYVLDVNHARAMALLEVNQWNEHRTVDAYFSDPEGALRAAGVSTESEASTSEAAAPSTRAPAVPADGQGCIVCFEPVNPRKLSVALPCGHVTCDTCWKGILKVRLSDGDVQRTGCPFVGCSCRLPFAVAQQLLSKSQRERFEQLLAQSYADTNPVIKWCPRAGCGRCLTVDARVGAADGVAAAAGNGRALDVRCSCGHAFCFSCLRAPHEPATCAAVREWKSLVTEVKKEMEERDEGWLARNTKPCSGCGAPIQKNGGCNHIVCSRCRRQFCWICGGDWASHNSATGGFYKCNRFRAAVEAEAASQEGGAVGVRAFLGSVFGRIQDAAMLFRLNYYLRRYQASECDARQLHVAAEWMSALLTAGLPLNHRSQGCEAEAGPGPTVASAAQESCPPARVGLGELLDDTDGATSASEPCPSSPAALAESNQSASQEDSERPPDAVSKLAPQQWPEQQDAADYGYLKLAASEAIAAREVLRNSYIAGFSLPWGDRRRHYEDIQGRLEAATEQCSVPLALLPDIQAIMQAGGCRAQPQDCSYLPASAPNRPLPIQVQDGEMLRRQFYFALAVHERAQQLRSLSKAVAAEKKLLLTSARKGLFEERAEASMDAAVATGMLPLTGMQSEEMQGEGAGIGSALQTAGAALAYFWHGS</sequence>
<dbReference type="InterPro" id="IPR013083">
    <property type="entry name" value="Znf_RING/FYVE/PHD"/>
</dbReference>
<dbReference type="PROSITE" id="PS50089">
    <property type="entry name" value="ZF_RING_2"/>
    <property type="match status" value="1"/>
</dbReference>
<accession>I0YXX8</accession>
<dbReference type="SUPFAM" id="SSF48403">
    <property type="entry name" value="Ankyrin repeat"/>
    <property type="match status" value="1"/>
</dbReference>
<dbReference type="EMBL" id="AGSI01000008">
    <property type="protein sequence ID" value="EIE23247.1"/>
    <property type="molecule type" value="Genomic_DNA"/>
</dbReference>
<feature type="domain" description="RING-type" evidence="14">
    <location>
        <begin position="375"/>
        <end position="605"/>
    </location>
</feature>
<evidence type="ECO:0000256" key="10">
    <source>
        <dbReference type="ARBA" id="ARBA00022833"/>
    </source>
</evidence>
<dbReference type="OrthoDB" id="514333at2759"/>
<evidence type="ECO:0000256" key="4">
    <source>
        <dbReference type="ARBA" id="ARBA00012251"/>
    </source>
</evidence>
<keyword evidence="10" id="KW-0862">Zinc</keyword>
<dbReference type="Gene3D" id="1.25.40.20">
    <property type="entry name" value="Ankyrin repeat-containing domain"/>
    <property type="match status" value="1"/>
</dbReference>
<dbReference type="RefSeq" id="XP_005647791.1">
    <property type="nucleotide sequence ID" value="XM_005647734.1"/>
</dbReference>
<protein>
    <recommendedName>
        <fullName evidence="4">RBR-type E3 ubiquitin transferase</fullName>
        <ecNumber evidence="4">2.3.2.31</ecNumber>
    </recommendedName>
</protein>
<evidence type="ECO:0000256" key="6">
    <source>
        <dbReference type="ARBA" id="ARBA00022723"/>
    </source>
</evidence>
<dbReference type="InterPro" id="IPR031127">
    <property type="entry name" value="E3_UB_ligase_RBR"/>
</dbReference>
<dbReference type="Pfam" id="PF12796">
    <property type="entry name" value="Ank_2"/>
    <property type="match status" value="1"/>
</dbReference>
<dbReference type="Pfam" id="PF01485">
    <property type="entry name" value="IBR"/>
    <property type="match status" value="1"/>
</dbReference>
<dbReference type="InterPro" id="IPR036770">
    <property type="entry name" value="Ankyrin_rpt-contain_sf"/>
</dbReference>
<keyword evidence="7" id="KW-0677">Repeat</keyword>
<dbReference type="SUPFAM" id="SSF57850">
    <property type="entry name" value="RING/U-box"/>
    <property type="match status" value="3"/>
</dbReference>
<evidence type="ECO:0000256" key="8">
    <source>
        <dbReference type="ARBA" id="ARBA00022771"/>
    </source>
</evidence>
<evidence type="ECO:0000256" key="5">
    <source>
        <dbReference type="ARBA" id="ARBA00022679"/>
    </source>
</evidence>
<dbReference type="KEGG" id="csl:COCSUDRAFT_63603"/>
<dbReference type="AlphaFoldDB" id="I0YXX8"/>
<name>I0YXX8_COCSC</name>
<dbReference type="PROSITE" id="PS51873">
    <property type="entry name" value="TRIAD"/>
    <property type="match status" value="1"/>
</dbReference>
<comment type="function">
    <text evidence="2">Might act as an E3 ubiquitin-protein ligase, or as part of E3 complex, which accepts ubiquitin from specific E2 ubiquitin-conjugating enzymes and then transfers it to substrates.</text>
</comment>
<dbReference type="InterPro" id="IPR002867">
    <property type="entry name" value="IBR_dom"/>
</dbReference>
<feature type="region of interest" description="Disordered" evidence="12">
    <location>
        <begin position="706"/>
        <end position="760"/>
    </location>
</feature>
<evidence type="ECO:0000256" key="2">
    <source>
        <dbReference type="ARBA" id="ARBA00003976"/>
    </source>
</evidence>
<evidence type="ECO:0000256" key="12">
    <source>
        <dbReference type="SAM" id="MobiDB-lite"/>
    </source>
</evidence>
<evidence type="ECO:0000256" key="9">
    <source>
        <dbReference type="ARBA" id="ARBA00022786"/>
    </source>
</evidence>
<feature type="compositionally biased region" description="Low complexity" evidence="12">
    <location>
        <begin position="718"/>
        <end position="735"/>
    </location>
</feature>
<evidence type="ECO:0000256" key="11">
    <source>
        <dbReference type="PROSITE-ProRule" id="PRU00175"/>
    </source>
</evidence>
<organism evidence="15 16">
    <name type="scientific">Coccomyxa subellipsoidea (strain C-169)</name>
    <name type="common">Green microalga</name>
    <dbReference type="NCBI Taxonomy" id="574566"/>
    <lineage>
        <taxon>Eukaryota</taxon>
        <taxon>Viridiplantae</taxon>
        <taxon>Chlorophyta</taxon>
        <taxon>core chlorophytes</taxon>
        <taxon>Trebouxiophyceae</taxon>
        <taxon>Trebouxiophyceae incertae sedis</taxon>
        <taxon>Coccomyxaceae</taxon>
        <taxon>Coccomyxa</taxon>
        <taxon>Coccomyxa subellipsoidea</taxon>
    </lineage>
</organism>
<dbReference type="GeneID" id="17041235"/>
<comment type="caution">
    <text evidence="15">The sequence shown here is derived from an EMBL/GenBank/DDBJ whole genome shotgun (WGS) entry which is preliminary data.</text>
</comment>
<dbReference type="Pfam" id="PF22191">
    <property type="entry name" value="IBR_1"/>
    <property type="match status" value="1"/>
</dbReference>
<evidence type="ECO:0000259" key="14">
    <source>
        <dbReference type="PROSITE" id="PS51873"/>
    </source>
</evidence>
<keyword evidence="9" id="KW-0833">Ubl conjugation pathway</keyword>
<dbReference type="eggNOG" id="KOG1815">
    <property type="taxonomic scope" value="Eukaryota"/>
</dbReference>
<dbReference type="InterPro" id="IPR017907">
    <property type="entry name" value="Znf_RING_CS"/>
</dbReference>
<evidence type="ECO:0000256" key="7">
    <source>
        <dbReference type="ARBA" id="ARBA00022737"/>
    </source>
</evidence>
<feature type="region of interest" description="Disordered" evidence="12">
    <location>
        <begin position="349"/>
        <end position="370"/>
    </location>
</feature>
<reference evidence="15 16" key="1">
    <citation type="journal article" date="2012" name="Genome Biol.">
        <title>The genome of the polar eukaryotic microalga coccomyxa subellipsoidea reveals traits of cold adaptation.</title>
        <authorList>
            <person name="Blanc G."/>
            <person name="Agarkova I."/>
            <person name="Grimwood J."/>
            <person name="Kuo A."/>
            <person name="Brueggeman A."/>
            <person name="Dunigan D."/>
            <person name="Gurnon J."/>
            <person name="Ladunga I."/>
            <person name="Lindquist E."/>
            <person name="Lucas S."/>
            <person name="Pangilinan J."/>
            <person name="Proschold T."/>
            <person name="Salamov A."/>
            <person name="Schmutz J."/>
            <person name="Weeks D."/>
            <person name="Yamada T."/>
            <person name="Claverie J.M."/>
            <person name="Grigoriev I."/>
            <person name="Van Etten J."/>
            <person name="Lomsadze A."/>
            <person name="Borodovsky M."/>
        </authorList>
    </citation>
    <scope>NUCLEOTIDE SEQUENCE [LARGE SCALE GENOMIC DNA]</scope>
    <source>
        <strain evidence="15 16">C-169</strain>
    </source>
</reference>
<feature type="region of interest" description="Disordered" evidence="12">
    <location>
        <begin position="255"/>
        <end position="285"/>
    </location>
</feature>
<evidence type="ECO:0000256" key="3">
    <source>
        <dbReference type="ARBA" id="ARBA00005884"/>
    </source>
</evidence>
<feature type="domain" description="RING-type" evidence="13">
    <location>
        <begin position="379"/>
        <end position="425"/>
    </location>
</feature>
<dbReference type="PANTHER" id="PTHR11685">
    <property type="entry name" value="RBR FAMILY RING FINGER AND IBR DOMAIN-CONTAINING"/>
    <property type="match status" value="1"/>
</dbReference>
<dbReference type="InterPro" id="IPR044066">
    <property type="entry name" value="TRIAD_supradom"/>
</dbReference>
<evidence type="ECO:0000256" key="1">
    <source>
        <dbReference type="ARBA" id="ARBA00001798"/>
    </source>
</evidence>
<dbReference type="Gene3D" id="1.20.120.1750">
    <property type="match status" value="1"/>
</dbReference>
<evidence type="ECO:0000313" key="16">
    <source>
        <dbReference type="Proteomes" id="UP000007264"/>
    </source>
</evidence>
<dbReference type="SMART" id="SM00647">
    <property type="entry name" value="IBR"/>
    <property type="match status" value="2"/>
</dbReference>
<evidence type="ECO:0000313" key="15">
    <source>
        <dbReference type="EMBL" id="EIE23247.1"/>
    </source>
</evidence>
<keyword evidence="6" id="KW-0479">Metal-binding</keyword>
<dbReference type="PROSITE" id="PS00518">
    <property type="entry name" value="ZF_RING_1"/>
    <property type="match status" value="1"/>
</dbReference>
<dbReference type="GO" id="GO:0016567">
    <property type="term" value="P:protein ubiquitination"/>
    <property type="evidence" value="ECO:0007669"/>
    <property type="project" value="InterPro"/>
</dbReference>
<dbReference type="InterPro" id="IPR001841">
    <property type="entry name" value="Znf_RING"/>
</dbReference>
<dbReference type="STRING" id="574566.I0YXX8"/>
<keyword evidence="8 11" id="KW-0863">Zinc-finger</keyword>
<dbReference type="EC" id="2.3.2.31" evidence="4"/>
<comment type="similarity">
    <text evidence="3">Belongs to the RBR family. Ariadne subfamily.</text>
</comment>
<dbReference type="Proteomes" id="UP000007264">
    <property type="component" value="Unassembled WGS sequence"/>
</dbReference>
<dbReference type="SMART" id="SM00184">
    <property type="entry name" value="RING"/>
    <property type="match status" value="3"/>
</dbReference>
<comment type="catalytic activity">
    <reaction evidence="1">
        <text>[E2 ubiquitin-conjugating enzyme]-S-ubiquitinyl-L-cysteine + [acceptor protein]-L-lysine = [E2 ubiquitin-conjugating enzyme]-L-cysteine + [acceptor protein]-N(6)-ubiquitinyl-L-lysine.</text>
        <dbReference type="EC" id="2.3.2.31"/>
    </reaction>
</comment>
<dbReference type="InterPro" id="IPR002110">
    <property type="entry name" value="Ankyrin_rpt"/>
</dbReference>
<proteinExistence type="inferred from homology"/>
<keyword evidence="16" id="KW-1185">Reference proteome</keyword>